<reference evidence="1 2" key="1">
    <citation type="journal article" date="2022" name="Front. Cell. Infect. Microbiol.">
        <title>The Genomes of Two Strains of Taenia crassiceps the Animal Model for the Study of Human Cysticercosis.</title>
        <authorList>
            <person name="Bobes R.J."/>
            <person name="Estrada K."/>
            <person name="Rios-Valencia D.G."/>
            <person name="Calderon-Gallegos A."/>
            <person name="de la Torre P."/>
            <person name="Carrero J.C."/>
            <person name="Sanchez-Flores A."/>
            <person name="Laclette J.P."/>
        </authorList>
    </citation>
    <scope>NUCLEOTIDE SEQUENCE [LARGE SCALE GENOMIC DNA]</scope>
    <source>
        <strain evidence="1">WFUcys</strain>
    </source>
</reference>
<comment type="caution">
    <text evidence="1">The sequence shown here is derived from an EMBL/GenBank/DDBJ whole genome shotgun (WGS) entry which is preliminary data.</text>
</comment>
<dbReference type="EMBL" id="JAKROA010000003">
    <property type="protein sequence ID" value="KAL5108363.1"/>
    <property type="molecule type" value="Genomic_DNA"/>
</dbReference>
<sequence>MFFHLLTRSSKSGTRACRTATSIRHANCLLTTLLADVGGLGAALPGVRGTECGVRRPATIKCNQDEFKELPSLGRLLENKVKITTPNRKSDDPVTEGNMRQSMSQKNNVCLGSNVRMKLVARTPSDPTVDCSASPAFRPIPLSESGFEQTPASHLHAIIATDAVQSSSNQLKLTRKPHIFLPNVAFKVKHRCCMNVLATATTIATTTTAIIAPSELPCPSGHQRKITPSSPTGRYTYTSYVLTGYFCCFQVWSLETFNRRRCCCSFIPAAFPSQIHMPVLWHEK</sequence>
<accession>A0ABR4QF08</accession>
<organism evidence="1 2">
    <name type="scientific">Taenia crassiceps</name>
    <dbReference type="NCBI Taxonomy" id="6207"/>
    <lineage>
        <taxon>Eukaryota</taxon>
        <taxon>Metazoa</taxon>
        <taxon>Spiralia</taxon>
        <taxon>Lophotrochozoa</taxon>
        <taxon>Platyhelminthes</taxon>
        <taxon>Cestoda</taxon>
        <taxon>Eucestoda</taxon>
        <taxon>Cyclophyllidea</taxon>
        <taxon>Taeniidae</taxon>
        <taxon>Taenia</taxon>
    </lineage>
</organism>
<evidence type="ECO:0000313" key="2">
    <source>
        <dbReference type="Proteomes" id="UP001651158"/>
    </source>
</evidence>
<keyword evidence="2" id="KW-1185">Reference proteome</keyword>
<proteinExistence type="predicted"/>
<name>A0ABR4QF08_9CEST</name>
<gene>
    <name evidence="1" type="ORF">TcWFU_000555</name>
</gene>
<dbReference type="Proteomes" id="UP001651158">
    <property type="component" value="Unassembled WGS sequence"/>
</dbReference>
<protein>
    <submittedName>
        <fullName evidence="1">Uncharacterized protein</fullName>
    </submittedName>
</protein>
<evidence type="ECO:0000313" key="1">
    <source>
        <dbReference type="EMBL" id="KAL5108363.1"/>
    </source>
</evidence>